<dbReference type="AlphaFoldDB" id="A0A1L8SPX0"/>
<evidence type="ECO:0000313" key="2">
    <source>
        <dbReference type="Proteomes" id="UP000183700"/>
    </source>
</evidence>
<sequence>MIAGFISFLKCAFLPPIQKLMNDQIEKFYCRNQKQELHRSWNEFFKKVVLNAGISEKRFKEAKCSKTISNFLFQSIIKGYSFSNKDIVLILAKENCWGLSSADIIVLATTFCNSLRHSIKKVSRDDLFIDEVYIPFDLSVPAFVKKINSFSSLNKEYYNHFSKRVQSEFSSDMGINVHFRDEMGVNNRTSNYSVNLSINRFDVSEICSAFFTEDADFVIYRGNVREQVKFVHMDKKGNVRIVLESGASYGTCSKKYSTIWEL</sequence>
<keyword evidence="2" id="KW-1185">Reference proteome</keyword>
<protein>
    <submittedName>
        <fullName evidence="1">Uncharacterized protein</fullName>
    </submittedName>
</protein>
<gene>
    <name evidence="1" type="ORF">RV00_GL000893</name>
</gene>
<dbReference type="EMBL" id="JXKM01000015">
    <property type="protein sequence ID" value="OJG34081.1"/>
    <property type="molecule type" value="Genomic_DNA"/>
</dbReference>
<accession>A0A1L8SPX0</accession>
<reference evidence="1 2" key="1">
    <citation type="submission" date="2014-12" db="EMBL/GenBank/DDBJ databases">
        <title>Draft genome sequences of 29 type strains of Enterococci.</title>
        <authorList>
            <person name="Zhong Z."/>
            <person name="Sun Z."/>
            <person name="Liu W."/>
            <person name="Zhang W."/>
            <person name="Zhang H."/>
        </authorList>
    </citation>
    <scope>NUCLEOTIDE SEQUENCE [LARGE SCALE GENOMIC DNA]</scope>
    <source>
        <strain evidence="1 2">DSM 22802</strain>
    </source>
</reference>
<dbReference type="STRING" id="319970.RV00_GL000893"/>
<name>A0A1L8SPX0_9ENTE</name>
<evidence type="ECO:0000313" key="1">
    <source>
        <dbReference type="EMBL" id="OJG34081.1"/>
    </source>
</evidence>
<comment type="caution">
    <text evidence="1">The sequence shown here is derived from an EMBL/GenBank/DDBJ whole genome shotgun (WGS) entry which is preliminary data.</text>
</comment>
<proteinExistence type="predicted"/>
<dbReference type="RefSeq" id="WP_071863240.1">
    <property type="nucleotide sequence ID" value="NZ_JBHLVS010000013.1"/>
</dbReference>
<dbReference type="Proteomes" id="UP000183700">
    <property type="component" value="Unassembled WGS sequence"/>
</dbReference>
<organism evidence="1 2">
    <name type="scientific">Enterococcus devriesei</name>
    <dbReference type="NCBI Taxonomy" id="319970"/>
    <lineage>
        <taxon>Bacteria</taxon>
        <taxon>Bacillati</taxon>
        <taxon>Bacillota</taxon>
        <taxon>Bacilli</taxon>
        <taxon>Lactobacillales</taxon>
        <taxon>Enterococcaceae</taxon>
        <taxon>Enterococcus</taxon>
    </lineage>
</organism>